<dbReference type="InterPro" id="IPR001242">
    <property type="entry name" value="Condensation_dom"/>
</dbReference>
<dbReference type="PROSITE" id="PS00455">
    <property type="entry name" value="AMP_BINDING"/>
    <property type="match status" value="1"/>
</dbReference>
<name>A0A7S9PWA8_EPIFF</name>
<evidence type="ECO:0000256" key="3">
    <source>
        <dbReference type="ARBA" id="ARBA00022553"/>
    </source>
</evidence>
<dbReference type="GO" id="GO:0016740">
    <property type="term" value="F:transferase activity"/>
    <property type="evidence" value="ECO:0007669"/>
    <property type="project" value="UniProtKB-KW"/>
</dbReference>
<dbReference type="PANTHER" id="PTHR45527">
    <property type="entry name" value="NONRIBOSOMAL PEPTIDE SYNTHETASE"/>
    <property type="match status" value="1"/>
</dbReference>
<dbReference type="OrthoDB" id="416786at2759"/>
<protein>
    <submittedName>
        <fullName evidence="9">Nrps</fullName>
    </submittedName>
</protein>
<dbReference type="SUPFAM" id="SSF52777">
    <property type="entry name" value="CoA-dependent acyltransferases"/>
    <property type="match status" value="3"/>
</dbReference>
<dbReference type="InterPro" id="IPR042099">
    <property type="entry name" value="ANL_N_sf"/>
</dbReference>
<reference evidence="9 10" key="1">
    <citation type="journal article" date="2018" name="PLoS Genet.">
        <title>Repeat elements organise 3D genome structure and mediate transcription in the filamentous fungus Epichloe festucae.</title>
        <authorList>
            <person name="Winter D.J."/>
            <person name="Ganley A.R.D."/>
            <person name="Young C.A."/>
            <person name="Liachko I."/>
            <person name="Schardl C.L."/>
            <person name="Dupont P.Y."/>
            <person name="Berry D."/>
            <person name="Ram A."/>
            <person name="Scott B."/>
            <person name="Cox M.P."/>
        </authorList>
    </citation>
    <scope>NUCLEOTIDE SEQUENCE [LARGE SCALE GENOMIC DNA]</scope>
    <source>
        <strain evidence="9 10">Fl1</strain>
    </source>
</reference>
<evidence type="ECO:0000256" key="7">
    <source>
        <dbReference type="SAM" id="MobiDB-lite"/>
    </source>
</evidence>
<dbReference type="Proteomes" id="UP000594364">
    <property type="component" value="Chromosome 3"/>
</dbReference>
<evidence type="ECO:0000256" key="4">
    <source>
        <dbReference type="ARBA" id="ARBA00022598"/>
    </source>
</evidence>
<dbReference type="GO" id="GO:0044550">
    <property type="term" value="P:secondary metabolite biosynthetic process"/>
    <property type="evidence" value="ECO:0007669"/>
    <property type="project" value="TreeGrafter"/>
</dbReference>
<dbReference type="SUPFAM" id="SSF56801">
    <property type="entry name" value="Acetyl-CoA synthetase-like"/>
    <property type="match status" value="1"/>
</dbReference>
<comment type="pathway">
    <text evidence="1">Alkaloid biosynthesis; ergot alkaloid biosynthesis.</text>
</comment>
<dbReference type="InterPro" id="IPR009081">
    <property type="entry name" value="PP-bd_ACP"/>
</dbReference>
<proteinExistence type="inferred from homology"/>
<evidence type="ECO:0000256" key="5">
    <source>
        <dbReference type="ARBA" id="ARBA00022679"/>
    </source>
</evidence>
<dbReference type="InterPro" id="IPR045851">
    <property type="entry name" value="AMP-bd_C_sf"/>
</dbReference>
<dbReference type="GO" id="GO:0031177">
    <property type="term" value="F:phosphopantetheine binding"/>
    <property type="evidence" value="ECO:0007669"/>
    <property type="project" value="TreeGrafter"/>
</dbReference>
<dbReference type="EMBL" id="CP031387">
    <property type="protein sequence ID" value="QPH02095.1"/>
    <property type="molecule type" value="Genomic_DNA"/>
</dbReference>
<evidence type="ECO:0000256" key="2">
    <source>
        <dbReference type="ARBA" id="ARBA00022450"/>
    </source>
</evidence>
<comment type="similarity">
    <text evidence="6">Belongs to the NRP synthetase family.</text>
</comment>
<dbReference type="FunFam" id="1.10.1200.10:FF:000005">
    <property type="entry name" value="Nonribosomal peptide synthetase 1"/>
    <property type="match status" value="1"/>
</dbReference>
<organism evidence="9 10">
    <name type="scientific">Epichloe festucae (strain Fl1)</name>
    <dbReference type="NCBI Taxonomy" id="877507"/>
    <lineage>
        <taxon>Eukaryota</taxon>
        <taxon>Fungi</taxon>
        <taxon>Dikarya</taxon>
        <taxon>Ascomycota</taxon>
        <taxon>Pezizomycotina</taxon>
        <taxon>Sordariomycetes</taxon>
        <taxon>Hypocreomycetidae</taxon>
        <taxon>Hypocreales</taxon>
        <taxon>Clavicipitaceae</taxon>
        <taxon>Epichloe</taxon>
    </lineage>
</organism>
<dbReference type="NCBIfam" id="TIGR01733">
    <property type="entry name" value="AA-adenyl-dom"/>
    <property type="match status" value="1"/>
</dbReference>
<sequence>MGSVPNEEQSPWATWDACRVLNKKENGSALGQAATTRLSVDKVSLSNFCQSQRATESTVVKLACCIAVGAHAGVGEACVGVRADGAQSVLRCHLDPDQTVARLLRELQEIDLTAACSSRSLLDLIDSAGLFDVILAIHGQSPGLEWAGTETRPDSKSVNVETSRATGTSAAHVIVEVDLSEQTINITCPAYKEATIWAKRLAGLVSQTITALVKSPDERLCDLDLLPPSDAVEIARWNDRDLGSYRTCLHDEIRKRAEERPDSPAVCAWDGDFTHRELHVLSSRVAWKLCELGADVGSTVAFLFHKSKWTIVALLGILKSGASAVALNHDYPEERSLYILGITGVRILLVGQDLEDSLQSSLGDSAITKVVVDDAHFPLDVSSEPGTVERFTSSKVKPDDVAYIQFTSGSTGTPKGIMLEHRTYMASAVSQHESCHVNGDSRVLEFASHSFDAILVEIITPLLAGGCVCIASEQRRLNDLAGAIRDFQVNWMGLTPTLTRILKPEEIPSLNVLCTWGEAATSDIIDSWADKVELINIYGPSENSVESTAHSWSKGNRDPSHLGRAMKAVNIWIVRVDNRERLAPIGTVGELAFQGPTVARGYLKDDSRNADSFRNYIPWLRTEERHQRIYYSGDLARYTSDGSVEFVGRRDTQVKIRGHRIELGEIEYHINRNLSASHAGSVVDMIAPSYRPTQKILVAFVNESNESATIVENIPFKPASDQSRAKAADMEAYLANRLPTHFVPSLYLPLEYMPTNPSGKANRRALKIACESLTEPELLAYSSSLAQTKIAPQTELEVKVASLWSELLGVPVENIGRDDSFFWLGGNSILAMKFAVTAAHEGFPLTVAEVLNNPRLAQLASLLEGVKRSTDGSAQPEQPLAYQAFSTLPKELGDDFVSDVIAQRLGVEVEDIQDVALATDYQIENLAWSSLKTRGGTNYLTFNFSGTGVDAVRLQHAMERLVKHHDILRTVYPAHGKRVFQVVMNRLPMDVIHCLYSRDTTKTTAAIIEADAPSPVDISRSLLKCWLIRGQDGATKTLILRASHLQYDGVSQIRLCKELGLAFTGQNLLPTASFPGYTHFAASHNEEAAKVFWQKTLAGSSMTSVFRHTSIPWKYVLDGQVETIIDTGTVRSDAEITIGTTIKTAWSLVLAEMSGSKDIVFGSVIWGRNAMYPGVEHVTGACIDNIPVRVRLEDNITRRQLLQQVQGQYFEAVSFESFRFKRIVEECTDWSPWERLSTLVEYENLGEEIANFSLDETHSFEVDEIRPPADRHDITIYSTPVGPEKTFIALDFCKAAIPDSLAQKMLDRLVYHVQEFHHEIDESVELQPLDVANLPAIPMSLPASPAAIPVPVDSGAATSEPPPLTNGVTSSRERPLEDTEKLVESAWTDILACNPESIAVYWSERTPFFEVWGNLVAAHGLAKYYRDAGIDITMEQVLHSSDMRAQEELISKQR</sequence>
<keyword evidence="3" id="KW-0597">Phosphoprotein</keyword>
<evidence type="ECO:0000256" key="6">
    <source>
        <dbReference type="ARBA" id="ARBA00029454"/>
    </source>
</evidence>
<evidence type="ECO:0000259" key="8">
    <source>
        <dbReference type="PROSITE" id="PS50075"/>
    </source>
</evidence>
<keyword evidence="4" id="KW-0436">Ligase</keyword>
<gene>
    <name evidence="9" type="ORF">C2857_006301</name>
</gene>
<dbReference type="Gene3D" id="3.40.50.12780">
    <property type="entry name" value="N-terminal domain of ligase-like"/>
    <property type="match status" value="1"/>
</dbReference>
<dbReference type="InterPro" id="IPR020845">
    <property type="entry name" value="AMP-binding_CS"/>
</dbReference>
<dbReference type="InterPro" id="IPR010071">
    <property type="entry name" value="AA_adenyl_dom"/>
</dbReference>
<dbReference type="Pfam" id="PF00550">
    <property type="entry name" value="PP-binding"/>
    <property type="match status" value="1"/>
</dbReference>
<evidence type="ECO:0000313" key="9">
    <source>
        <dbReference type="EMBL" id="QPH02095.1"/>
    </source>
</evidence>
<accession>A0A7S9PWA8</accession>
<dbReference type="PROSITE" id="PS50075">
    <property type="entry name" value="CARRIER"/>
    <property type="match status" value="1"/>
</dbReference>
<dbReference type="PANTHER" id="PTHR45527:SF16">
    <property type="entry name" value="NONRIBOSOMAL PEPTIDE SYNTHASE ATNA-RELATED"/>
    <property type="match status" value="1"/>
</dbReference>
<dbReference type="FunFam" id="3.30.300.30:FF:000015">
    <property type="entry name" value="Nonribosomal peptide synthase SidD"/>
    <property type="match status" value="1"/>
</dbReference>
<evidence type="ECO:0000313" key="10">
    <source>
        <dbReference type="Proteomes" id="UP000594364"/>
    </source>
</evidence>
<keyword evidence="5" id="KW-0808">Transferase</keyword>
<dbReference type="Gene3D" id="3.30.559.30">
    <property type="entry name" value="Nonribosomal peptide synthetase, condensation domain"/>
    <property type="match status" value="2"/>
</dbReference>
<dbReference type="GO" id="GO:0016874">
    <property type="term" value="F:ligase activity"/>
    <property type="evidence" value="ECO:0007669"/>
    <property type="project" value="UniProtKB-KW"/>
</dbReference>
<dbReference type="Pfam" id="PF00668">
    <property type="entry name" value="Condensation"/>
    <property type="match status" value="1"/>
</dbReference>
<dbReference type="Gene3D" id="3.30.300.30">
    <property type="match status" value="1"/>
</dbReference>
<dbReference type="InterPro" id="IPR000873">
    <property type="entry name" value="AMP-dep_synth/lig_dom"/>
</dbReference>
<dbReference type="Pfam" id="PF00501">
    <property type="entry name" value="AMP-binding"/>
    <property type="match status" value="1"/>
</dbReference>
<feature type="region of interest" description="Disordered" evidence="7">
    <location>
        <begin position="1352"/>
        <end position="1379"/>
    </location>
</feature>
<keyword evidence="10" id="KW-1185">Reference proteome</keyword>
<dbReference type="InterPro" id="IPR023213">
    <property type="entry name" value="CAT-like_dom_sf"/>
</dbReference>
<evidence type="ECO:0000256" key="1">
    <source>
        <dbReference type="ARBA" id="ARBA00005107"/>
    </source>
</evidence>
<dbReference type="CDD" id="cd05918">
    <property type="entry name" value="A_NRPS_SidN3_like"/>
    <property type="match status" value="1"/>
</dbReference>
<dbReference type="Gene3D" id="1.10.1200.10">
    <property type="entry name" value="ACP-like"/>
    <property type="match status" value="1"/>
</dbReference>
<dbReference type="SUPFAM" id="SSF47336">
    <property type="entry name" value="ACP-like"/>
    <property type="match status" value="1"/>
</dbReference>
<dbReference type="InterPro" id="IPR036736">
    <property type="entry name" value="ACP-like_sf"/>
</dbReference>
<keyword evidence="2" id="KW-0596">Phosphopantetheine</keyword>
<dbReference type="GO" id="GO:0043041">
    <property type="term" value="P:amino acid activation for nonribosomal peptide biosynthetic process"/>
    <property type="evidence" value="ECO:0007669"/>
    <property type="project" value="TreeGrafter"/>
</dbReference>
<dbReference type="Gene3D" id="3.30.559.10">
    <property type="entry name" value="Chloramphenicol acetyltransferase-like domain"/>
    <property type="match status" value="1"/>
</dbReference>
<feature type="domain" description="Carrier" evidence="8">
    <location>
        <begin position="791"/>
        <end position="867"/>
    </location>
</feature>
<dbReference type="GO" id="GO:0005737">
    <property type="term" value="C:cytoplasm"/>
    <property type="evidence" value="ECO:0007669"/>
    <property type="project" value="TreeGrafter"/>
</dbReference>